<gene>
    <name evidence="3" type="ORF">RHP49_01925</name>
</gene>
<dbReference type="Pfam" id="PF13439">
    <property type="entry name" value="Glyco_transf_4"/>
    <property type="match status" value="1"/>
</dbReference>
<dbReference type="EMBL" id="CP134536">
    <property type="protein sequence ID" value="WNH13022.1"/>
    <property type="molecule type" value="Genomic_DNA"/>
</dbReference>
<feature type="domain" description="Glycosyltransferase subfamily 4-like N-terminal" evidence="2">
    <location>
        <begin position="16"/>
        <end position="168"/>
    </location>
</feature>
<dbReference type="GO" id="GO:0016757">
    <property type="term" value="F:glycosyltransferase activity"/>
    <property type="evidence" value="ECO:0007669"/>
    <property type="project" value="UniProtKB-KW"/>
</dbReference>
<evidence type="ECO:0000313" key="3">
    <source>
        <dbReference type="EMBL" id="WNH13022.1"/>
    </source>
</evidence>
<proteinExistence type="predicted"/>
<keyword evidence="3" id="KW-0328">Glycosyltransferase</keyword>
<dbReference type="Pfam" id="PF00534">
    <property type="entry name" value="Glycos_transf_1"/>
    <property type="match status" value="1"/>
</dbReference>
<keyword evidence="4" id="KW-1185">Reference proteome</keyword>
<protein>
    <submittedName>
        <fullName evidence="3">Glycosyltransferase</fullName>
        <ecNumber evidence="3">2.4.-.-</ecNumber>
    </submittedName>
</protein>
<dbReference type="InterPro" id="IPR001296">
    <property type="entry name" value="Glyco_trans_1"/>
</dbReference>
<dbReference type="Gene3D" id="3.40.50.2000">
    <property type="entry name" value="Glycogen Phosphorylase B"/>
    <property type="match status" value="2"/>
</dbReference>
<dbReference type="RefSeq" id="WP_415863001.1">
    <property type="nucleotide sequence ID" value="NZ_CP134536.1"/>
</dbReference>
<keyword evidence="3" id="KW-0808">Transferase</keyword>
<dbReference type="PANTHER" id="PTHR12526">
    <property type="entry name" value="GLYCOSYLTRANSFERASE"/>
    <property type="match status" value="1"/>
</dbReference>
<organism evidence="3 4">
    <name type="scientific">Thalassobellus suaedae</name>
    <dbReference type="NCBI Taxonomy" id="3074124"/>
    <lineage>
        <taxon>Bacteria</taxon>
        <taxon>Pseudomonadati</taxon>
        <taxon>Bacteroidota</taxon>
        <taxon>Flavobacteriia</taxon>
        <taxon>Flavobacteriales</taxon>
        <taxon>Flavobacteriaceae</taxon>
        <taxon>Thalassobellus</taxon>
    </lineage>
</organism>
<feature type="domain" description="Glycosyl transferase family 1" evidence="1">
    <location>
        <begin position="185"/>
        <end position="337"/>
    </location>
</feature>
<accession>A0ABY9Y486</accession>
<dbReference type="SUPFAM" id="SSF53756">
    <property type="entry name" value="UDP-Glycosyltransferase/glycogen phosphorylase"/>
    <property type="match status" value="1"/>
</dbReference>
<sequence>MNKKKICIVVTSLGNGGAERSSALLSQLLFNLGHDIHLATTKNTIEYDYSGTLFNLELALKGNKSSYNKFKVLKAYFSSHKFDYIIDNRIRNRFLKDFIIYKYLFRGTKIISVVRSFYLKYYMPKYKILGRLLYKDVYKIITVSKSIKFKIENKYDLKNVETIYNPVNSLLISNELNDKIDIQGSYILYFGRIEDNVKNLSLLINGYKTSNLLKNGIKLVLLGSGPDELLIKKKVESLNLEKYILFIPFTANPFSYVKSALFTVLTSHFEGFPRSILESLACGTPVISVDCDSGPRELLINGENGLLINNYDVEALANAMNLLIEDKELYLHCKRNVLKSVKHLEINEISLQWKKIIEEEL</sequence>
<evidence type="ECO:0000259" key="2">
    <source>
        <dbReference type="Pfam" id="PF13439"/>
    </source>
</evidence>
<evidence type="ECO:0000259" key="1">
    <source>
        <dbReference type="Pfam" id="PF00534"/>
    </source>
</evidence>
<evidence type="ECO:0000313" key="4">
    <source>
        <dbReference type="Proteomes" id="UP001303407"/>
    </source>
</evidence>
<reference evidence="3 4" key="1">
    <citation type="submission" date="2023-09" db="EMBL/GenBank/DDBJ databases">
        <title>Thalassobella suaedae gen. nov., sp. nov., a marine bacterium of the family Flavobacteriaceae isolated from a halophyte Suaeda japonica.</title>
        <authorList>
            <person name="Lee S.Y."/>
            <person name="Hwang C.Y."/>
        </authorList>
    </citation>
    <scope>NUCLEOTIDE SEQUENCE [LARGE SCALE GENOMIC DNA]</scope>
    <source>
        <strain evidence="3 4">HL-DH10</strain>
    </source>
</reference>
<dbReference type="Proteomes" id="UP001303407">
    <property type="component" value="Chromosome"/>
</dbReference>
<dbReference type="InterPro" id="IPR028098">
    <property type="entry name" value="Glyco_trans_4-like_N"/>
</dbReference>
<name>A0ABY9Y486_9FLAO</name>
<dbReference type="EC" id="2.4.-.-" evidence="3"/>